<sequence>MDQDMLAGGGPGPRSVLGCVFRDEQITRGRVLEHWRTPFSGGGGGGGGWLALGGFVLCAIELRLEDVEEQKLKTNFFFSS</sequence>
<evidence type="ECO:0000313" key="1">
    <source>
        <dbReference type="EMBL" id="OBR06365.1"/>
    </source>
</evidence>
<gene>
    <name evidence="1" type="ORF">CH63R_10485</name>
</gene>
<dbReference type="EMBL" id="LTAN01000007">
    <property type="protein sequence ID" value="OBR06365.1"/>
    <property type="molecule type" value="Genomic_DNA"/>
</dbReference>
<comment type="caution">
    <text evidence="1">The sequence shown here is derived from an EMBL/GenBank/DDBJ whole genome shotgun (WGS) entry which is preliminary data.</text>
</comment>
<protein>
    <submittedName>
        <fullName evidence="1">Uncharacterized protein</fullName>
    </submittedName>
</protein>
<dbReference type="AlphaFoldDB" id="A0A1B7Y324"/>
<organism evidence="1 2">
    <name type="scientific">Colletotrichum higginsianum (strain IMI 349063)</name>
    <name type="common">Crucifer anthracnose fungus</name>
    <dbReference type="NCBI Taxonomy" id="759273"/>
    <lineage>
        <taxon>Eukaryota</taxon>
        <taxon>Fungi</taxon>
        <taxon>Dikarya</taxon>
        <taxon>Ascomycota</taxon>
        <taxon>Pezizomycotina</taxon>
        <taxon>Sordariomycetes</taxon>
        <taxon>Hypocreomycetidae</taxon>
        <taxon>Glomerellales</taxon>
        <taxon>Glomerellaceae</taxon>
        <taxon>Colletotrichum</taxon>
        <taxon>Colletotrichum destructivum species complex</taxon>
    </lineage>
</organism>
<keyword evidence="2" id="KW-1185">Reference proteome</keyword>
<evidence type="ECO:0000313" key="2">
    <source>
        <dbReference type="Proteomes" id="UP000092177"/>
    </source>
</evidence>
<reference evidence="2" key="1">
    <citation type="journal article" date="2017" name="BMC Genomics">
        <title>Gapless genome assembly of Colletotrichum higginsianum reveals chromosome structure and association of transposable elements with secondary metabolite gene clusters.</title>
        <authorList>
            <person name="Dallery J.-F."/>
            <person name="Lapalu N."/>
            <person name="Zampounis A."/>
            <person name="Pigne S."/>
            <person name="Luyten I."/>
            <person name="Amselem J."/>
            <person name="Wittenberg A.H.J."/>
            <person name="Zhou S."/>
            <person name="de Queiroz M.V."/>
            <person name="Robin G.P."/>
            <person name="Auger A."/>
            <person name="Hainaut M."/>
            <person name="Henrissat B."/>
            <person name="Kim K.-T."/>
            <person name="Lee Y.-H."/>
            <person name="Lespinet O."/>
            <person name="Schwartz D.C."/>
            <person name="Thon M.R."/>
            <person name="O'Connell R.J."/>
        </authorList>
    </citation>
    <scope>NUCLEOTIDE SEQUENCE [LARGE SCALE GENOMIC DNA]</scope>
    <source>
        <strain evidence="2">IMI 349063</strain>
    </source>
</reference>
<dbReference type="RefSeq" id="XP_018154883.1">
    <property type="nucleotide sequence ID" value="XM_018305459.1"/>
</dbReference>
<dbReference type="VEuPathDB" id="FungiDB:CH63R_10485"/>
<dbReference type="GeneID" id="28869566"/>
<dbReference type="Proteomes" id="UP000092177">
    <property type="component" value="Unassembled WGS sequence"/>
</dbReference>
<name>A0A1B7Y324_COLHI</name>
<accession>A0A1B7Y324</accession>
<proteinExistence type="predicted"/>
<dbReference type="KEGG" id="chig:CH63R_10485"/>